<feature type="compositionally biased region" description="Polar residues" evidence="1">
    <location>
        <begin position="363"/>
        <end position="372"/>
    </location>
</feature>
<feature type="compositionally biased region" description="Basic and acidic residues" evidence="1">
    <location>
        <begin position="376"/>
        <end position="415"/>
    </location>
</feature>
<dbReference type="PANTHER" id="PTHR46034:SF7">
    <property type="entry name" value="INFLUENZA VIRUS NS1A-BINDING PROTEIN"/>
    <property type="match status" value="1"/>
</dbReference>
<accession>A0AAX6GRX9</accession>
<dbReference type="Pfam" id="PF24681">
    <property type="entry name" value="Kelch_KLHDC2_KLHL20_DRC7"/>
    <property type="match status" value="1"/>
</dbReference>
<dbReference type="Pfam" id="PF01344">
    <property type="entry name" value="Kelch_1"/>
    <property type="match status" value="1"/>
</dbReference>
<keyword evidence="4" id="KW-1185">Reference proteome</keyword>
<dbReference type="GO" id="GO:0034976">
    <property type="term" value="P:response to endoplasmic reticulum stress"/>
    <property type="evidence" value="ECO:0007669"/>
    <property type="project" value="InterPro"/>
</dbReference>
<feature type="region of interest" description="Disordered" evidence="1">
    <location>
        <begin position="193"/>
        <end position="244"/>
    </location>
</feature>
<dbReference type="EMBL" id="JANAVB010016999">
    <property type="protein sequence ID" value="KAJ6831087.1"/>
    <property type="molecule type" value="Genomic_DNA"/>
</dbReference>
<dbReference type="InterPro" id="IPR015915">
    <property type="entry name" value="Kelch-typ_b-propeller"/>
</dbReference>
<reference evidence="3" key="1">
    <citation type="journal article" date="2023" name="GigaByte">
        <title>Genome assembly of the bearded iris, Iris pallida Lam.</title>
        <authorList>
            <person name="Bruccoleri R.E."/>
            <person name="Oakeley E.J."/>
            <person name="Faust A.M.E."/>
            <person name="Altorfer M."/>
            <person name="Dessus-Babus S."/>
            <person name="Burckhardt D."/>
            <person name="Oertli M."/>
            <person name="Naumann U."/>
            <person name="Petersen F."/>
            <person name="Wong J."/>
        </authorList>
    </citation>
    <scope>NUCLEOTIDE SEQUENCE</scope>
    <source>
        <strain evidence="3">GSM-AAB239-AS_SAM_17_03QT</strain>
    </source>
</reference>
<feature type="region of interest" description="Disordered" evidence="1">
    <location>
        <begin position="294"/>
        <end position="320"/>
    </location>
</feature>
<feature type="compositionally biased region" description="Polar residues" evidence="1">
    <location>
        <begin position="197"/>
        <end position="211"/>
    </location>
</feature>
<dbReference type="Pfam" id="PF10539">
    <property type="entry name" value="Dev_Cell_Death"/>
    <property type="match status" value="1"/>
</dbReference>
<dbReference type="SMART" id="SM00612">
    <property type="entry name" value="Kelch"/>
    <property type="match status" value="6"/>
</dbReference>
<dbReference type="Gene3D" id="2.120.10.80">
    <property type="entry name" value="Kelch-type beta propeller"/>
    <property type="match status" value="2"/>
</dbReference>
<dbReference type="SMART" id="SM00767">
    <property type="entry name" value="DCD"/>
    <property type="match status" value="1"/>
</dbReference>
<feature type="region of interest" description="Disordered" evidence="1">
    <location>
        <begin position="340"/>
        <end position="415"/>
    </location>
</feature>
<reference evidence="3" key="2">
    <citation type="submission" date="2023-04" db="EMBL/GenBank/DDBJ databases">
        <authorList>
            <person name="Bruccoleri R.E."/>
            <person name="Oakeley E.J."/>
            <person name="Faust A.-M."/>
            <person name="Dessus-Babus S."/>
            <person name="Altorfer M."/>
            <person name="Burckhardt D."/>
            <person name="Oertli M."/>
            <person name="Naumann U."/>
            <person name="Petersen F."/>
            <person name="Wong J."/>
        </authorList>
    </citation>
    <scope>NUCLEOTIDE SEQUENCE</scope>
    <source>
        <strain evidence="3">GSM-AAB239-AS_SAM_17_03QT</strain>
        <tissue evidence="3">Leaf</tissue>
    </source>
</reference>
<dbReference type="Proteomes" id="UP001140949">
    <property type="component" value="Unassembled WGS sequence"/>
</dbReference>
<dbReference type="PANTHER" id="PTHR46034">
    <property type="match status" value="1"/>
</dbReference>
<protein>
    <recommendedName>
        <fullName evidence="2">DCD domain-containing protein</fullName>
    </recommendedName>
</protein>
<feature type="domain" description="DCD" evidence="2">
    <location>
        <begin position="35"/>
        <end position="168"/>
    </location>
</feature>
<dbReference type="InterPro" id="IPR044832">
    <property type="entry name" value="NRP-like"/>
</dbReference>
<feature type="compositionally biased region" description="Basic and acidic residues" evidence="1">
    <location>
        <begin position="218"/>
        <end position="230"/>
    </location>
</feature>
<dbReference type="InterPro" id="IPR013989">
    <property type="entry name" value="Dev_and_cell_death_domain"/>
</dbReference>
<comment type="caution">
    <text evidence="3">The sequence shown here is derived from an EMBL/GenBank/DDBJ whole genome shotgun (WGS) entry which is preliminary data.</text>
</comment>
<evidence type="ECO:0000259" key="2">
    <source>
        <dbReference type="PROSITE" id="PS51222"/>
    </source>
</evidence>
<evidence type="ECO:0000313" key="3">
    <source>
        <dbReference type="EMBL" id="KAJ6831087.1"/>
    </source>
</evidence>
<proteinExistence type="predicted"/>
<dbReference type="PROSITE" id="PS51222">
    <property type="entry name" value="DCD"/>
    <property type="match status" value="1"/>
</dbReference>
<evidence type="ECO:0000256" key="1">
    <source>
        <dbReference type="SAM" id="MobiDB-lite"/>
    </source>
</evidence>
<evidence type="ECO:0000313" key="4">
    <source>
        <dbReference type="Proteomes" id="UP001140949"/>
    </source>
</evidence>
<organism evidence="3 4">
    <name type="scientific">Iris pallida</name>
    <name type="common">Sweet iris</name>
    <dbReference type="NCBI Taxonomy" id="29817"/>
    <lineage>
        <taxon>Eukaryota</taxon>
        <taxon>Viridiplantae</taxon>
        <taxon>Streptophyta</taxon>
        <taxon>Embryophyta</taxon>
        <taxon>Tracheophyta</taxon>
        <taxon>Spermatophyta</taxon>
        <taxon>Magnoliopsida</taxon>
        <taxon>Liliopsida</taxon>
        <taxon>Asparagales</taxon>
        <taxon>Iridaceae</taxon>
        <taxon>Iridoideae</taxon>
        <taxon>Irideae</taxon>
        <taxon>Iris</taxon>
    </lineage>
</organism>
<dbReference type="InterPro" id="IPR006652">
    <property type="entry name" value="Kelch_1"/>
</dbReference>
<name>A0AAX6GRX9_IRIPA</name>
<dbReference type="SUPFAM" id="SSF117281">
    <property type="entry name" value="Kelch motif"/>
    <property type="match status" value="1"/>
</dbReference>
<gene>
    <name evidence="3" type="ORF">M6B38_350245</name>
</gene>
<sequence>MVAGRRMKTMDMNDKTPWCFVGENSTVSFRNLRKNDLGGVIFGCKHNTMAECLSKQIFGLPYSHISYVRNIGAGLPIFLFNYSDRRLHGIYEAATNGQLYIDAYAWTDAGAERTPFPAQVYIRIKTQCQPLTEDHFKKIIEDNYYASQLFWFELDHAQTRDLISLFKPSPSPMNRMLTPSLPRTAWKAIITGEHLNSKSSKPQKNVNSSKDTVSEPISKGKDIVTRDHLNIDASRPQKNVNPPINMVNGNKFALLHCNGNIKHASSIKASSTDHEGMHSREAVSDWEELIEDDEKKSGPGAFPQSDGADQTFHKLQSGNDGLVTEKERVLRLLKEIAADRERKRSSSKHNTVDNVAPYDPGNSCETNGQVDESSFEAEKKVSSTGPDVDRENNDVEAEKKDSSTGPDVHHGNNDVEAAKISPALDVTEKNAEIDSNQEVRQLRNLLMDAGHSIQSLKDSVQVAESKIDSSNALVGSSLDKAVAHSLDLGGVIYLIGGSDGHSALASLDSFSPSLDTLTPLKSMRLARSYVTAVALDGIIFVIGGGDDGSWFDTVEYYDRRNDEWALCPSMLCEKGQLGAAALDGKIFVIGGRDEKEGFSEVEMFDPVVGKWLKHQPMIWRRFAHSVAELNGAIYAVGGYNEYEYLRSAEKMDPREGYWIELPSMKTRRGCHSMTVFNEKLYCMGGYDANEMVSSVEIYDPRINSWMMGEPMKCSRGFAAAAVLGDSLFAIGGAVSSQEFVNTVECYKEGAGWTTNDWKAITNRSHFSAVVL</sequence>
<dbReference type="AlphaFoldDB" id="A0AAX6GRX9"/>